<dbReference type="GO" id="GO:0008360">
    <property type="term" value="P:regulation of cell shape"/>
    <property type="evidence" value="ECO:0007669"/>
    <property type="project" value="UniProtKB-KW"/>
</dbReference>
<keyword evidence="12" id="KW-0479">Metal-binding</keyword>
<dbReference type="GO" id="GO:0005737">
    <property type="term" value="C:cytoplasm"/>
    <property type="evidence" value="ECO:0007669"/>
    <property type="project" value="UniProtKB-SubCell"/>
</dbReference>
<evidence type="ECO:0000256" key="11">
    <source>
        <dbReference type="PIRSR" id="PIRSR039102-1"/>
    </source>
</evidence>
<keyword evidence="4 10" id="KW-0436">Ligase</keyword>
<organism evidence="15 16">
    <name type="scientific">Erysipelothrix larvae</name>
    <dbReference type="NCBI Taxonomy" id="1514105"/>
    <lineage>
        <taxon>Bacteria</taxon>
        <taxon>Bacillati</taxon>
        <taxon>Bacillota</taxon>
        <taxon>Erysipelotrichia</taxon>
        <taxon>Erysipelotrichales</taxon>
        <taxon>Erysipelotrichaceae</taxon>
        <taxon>Erysipelothrix</taxon>
    </lineage>
</organism>
<feature type="binding site" evidence="12">
    <location>
        <position position="301"/>
    </location>
    <ligand>
        <name>Mg(2+)</name>
        <dbReference type="ChEBI" id="CHEBI:18420"/>
        <label>2</label>
    </ligand>
</feature>
<dbReference type="InterPro" id="IPR005905">
    <property type="entry name" value="D_ala_D_ala"/>
</dbReference>
<dbReference type="PROSITE" id="PS50975">
    <property type="entry name" value="ATP_GRASP"/>
    <property type="match status" value="1"/>
</dbReference>
<evidence type="ECO:0000256" key="13">
    <source>
        <dbReference type="PROSITE-ProRule" id="PRU00409"/>
    </source>
</evidence>
<keyword evidence="16" id="KW-1185">Reference proteome</keyword>
<feature type="binding site" evidence="12">
    <location>
        <position position="288"/>
    </location>
    <ligand>
        <name>Mg(2+)</name>
        <dbReference type="ChEBI" id="CHEBI:18420"/>
        <label>1</label>
    </ligand>
</feature>
<keyword evidence="12" id="KW-0460">Magnesium</keyword>
<dbReference type="Pfam" id="PF01820">
    <property type="entry name" value="Dala_Dala_lig_N"/>
    <property type="match status" value="1"/>
</dbReference>
<dbReference type="STRING" id="1514105.AOC36_04265"/>
<dbReference type="Pfam" id="PF07478">
    <property type="entry name" value="Dala_Dala_lig_C"/>
    <property type="match status" value="1"/>
</dbReference>
<keyword evidence="3 10" id="KW-0963">Cytoplasm</keyword>
<dbReference type="GO" id="GO:0046872">
    <property type="term" value="F:metal ion binding"/>
    <property type="evidence" value="ECO:0007669"/>
    <property type="project" value="UniProtKB-KW"/>
</dbReference>
<feature type="active site" evidence="11">
    <location>
        <position position="16"/>
    </location>
</feature>
<comment type="subcellular location">
    <subcellularLocation>
        <location evidence="1 10">Cytoplasm</location>
    </subcellularLocation>
</comment>
<dbReference type="SUPFAM" id="SSF56059">
    <property type="entry name" value="Glutathione synthetase ATP-binding domain-like"/>
    <property type="match status" value="1"/>
</dbReference>
<comment type="catalytic activity">
    <reaction evidence="10">
        <text>2 D-alanine + ATP = D-alanyl-D-alanine + ADP + phosphate + H(+)</text>
        <dbReference type="Rhea" id="RHEA:11224"/>
        <dbReference type="ChEBI" id="CHEBI:15378"/>
        <dbReference type="ChEBI" id="CHEBI:30616"/>
        <dbReference type="ChEBI" id="CHEBI:43474"/>
        <dbReference type="ChEBI" id="CHEBI:57416"/>
        <dbReference type="ChEBI" id="CHEBI:57822"/>
        <dbReference type="ChEBI" id="CHEBI:456216"/>
        <dbReference type="EC" id="6.3.2.4"/>
    </reaction>
</comment>
<dbReference type="InterPro" id="IPR011095">
    <property type="entry name" value="Dala_Dala_lig_C"/>
</dbReference>
<comment type="function">
    <text evidence="10">Cell wall formation.</text>
</comment>
<keyword evidence="7 10" id="KW-0133">Cell shape</keyword>
<dbReference type="EC" id="6.3.2.4" evidence="10"/>
<evidence type="ECO:0000313" key="16">
    <source>
        <dbReference type="Proteomes" id="UP000063781"/>
    </source>
</evidence>
<keyword evidence="9 10" id="KW-0961">Cell wall biogenesis/degradation</keyword>
<sequence>MNKKRILLFFGSQDSEHDISIKTAQSIFEFFPSDEFTCYPIYIKKTGEWIHGKYTLDSFKNKNFEGQEVFLRFDSEHPGIFLRDTRRKVYADGAFLALHGPTGEGGHIQGLLDMAMIPYTGSDLLASVTSMDKALTHQILEGHGIKMTNYQCVSSIDDIDIEAVDYPVIVKPSREGSSFGVSSAHDYEELLKACEEAFKYDTRILIETFVRGSEASIAVLDTNNHKIVSEPVQTILKSEFFSFEDKYITDDVIVHYDATYSDQTKQKLKDLSLEIFDIMGARHLSRLDFFVTEDETIYFNEINTMPGFTSTSFYPILIANEGLEYTDLIRTILQDVVNSK</sequence>
<dbReference type="KEGG" id="erl:AOC36_04265"/>
<dbReference type="UniPathway" id="UPA00219"/>
<comment type="cofactor">
    <cofactor evidence="12">
        <name>Mg(2+)</name>
        <dbReference type="ChEBI" id="CHEBI:18420"/>
    </cofactor>
    <cofactor evidence="12">
        <name>Mn(2+)</name>
        <dbReference type="ChEBI" id="CHEBI:29035"/>
    </cofactor>
    <text evidence="12">Binds 2 magnesium or manganese ions per subunit.</text>
</comment>
<evidence type="ECO:0000256" key="12">
    <source>
        <dbReference type="PIRSR" id="PIRSR039102-3"/>
    </source>
</evidence>
<dbReference type="Proteomes" id="UP000063781">
    <property type="component" value="Chromosome"/>
</dbReference>
<accession>A0A109UGS8</accession>
<keyword evidence="5 13" id="KW-0547">Nucleotide-binding</keyword>
<name>A0A109UGS8_9FIRM</name>
<protein>
    <recommendedName>
        <fullName evidence="10">D-alanine--D-alanine ligase</fullName>
        <ecNumber evidence="10">6.3.2.4</ecNumber>
    </recommendedName>
    <alternativeName>
        <fullName evidence="10">D-Ala-D-Ala ligase</fullName>
    </alternativeName>
    <alternativeName>
        <fullName evidence="10">D-alanylalanine synthetase</fullName>
    </alternativeName>
</protein>
<dbReference type="GO" id="GO:0071555">
    <property type="term" value="P:cell wall organization"/>
    <property type="evidence" value="ECO:0007669"/>
    <property type="project" value="UniProtKB-KW"/>
</dbReference>
<dbReference type="InterPro" id="IPR000291">
    <property type="entry name" value="D-Ala_lig_Van_CS"/>
</dbReference>
<evidence type="ECO:0000256" key="2">
    <source>
        <dbReference type="ARBA" id="ARBA00010871"/>
    </source>
</evidence>
<dbReference type="PIRSF" id="PIRSF039102">
    <property type="entry name" value="Ddl/VanB"/>
    <property type="match status" value="1"/>
</dbReference>
<evidence type="ECO:0000259" key="14">
    <source>
        <dbReference type="PROSITE" id="PS50975"/>
    </source>
</evidence>
<gene>
    <name evidence="10" type="primary">ddl</name>
    <name evidence="15" type="ORF">AOC36_04265</name>
</gene>
<dbReference type="OrthoDB" id="9813261at2"/>
<evidence type="ECO:0000256" key="8">
    <source>
        <dbReference type="ARBA" id="ARBA00022984"/>
    </source>
</evidence>
<dbReference type="GO" id="GO:0005524">
    <property type="term" value="F:ATP binding"/>
    <property type="evidence" value="ECO:0007669"/>
    <property type="project" value="UniProtKB-UniRule"/>
</dbReference>
<feature type="active site" evidence="11">
    <location>
        <position position="312"/>
    </location>
</feature>
<dbReference type="PROSITE" id="PS00844">
    <property type="entry name" value="DALA_DALA_LIGASE_2"/>
    <property type="match status" value="1"/>
</dbReference>
<keyword evidence="6 13" id="KW-0067">ATP-binding</keyword>
<dbReference type="NCBIfam" id="TIGR01205">
    <property type="entry name" value="D_ala_D_alaTIGR"/>
    <property type="match status" value="1"/>
</dbReference>
<evidence type="ECO:0000256" key="6">
    <source>
        <dbReference type="ARBA" id="ARBA00022840"/>
    </source>
</evidence>
<dbReference type="NCBIfam" id="NF002528">
    <property type="entry name" value="PRK01966.1-4"/>
    <property type="match status" value="1"/>
</dbReference>
<feature type="binding site" evidence="12">
    <location>
        <position position="303"/>
    </location>
    <ligand>
        <name>Mg(2+)</name>
        <dbReference type="ChEBI" id="CHEBI:18420"/>
        <label>2</label>
    </ligand>
</feature>
<dbReference type="InterPro" id="IPR013815">
    <property type="entry name" value="ATP_grasp_subdomain_1"/>
</dbReference>
<dbReference type="InterPro" id="IPR016185">
    <property type="entry name" value="PreATP-grasp_dom_sf"/>
</dbReference>
<dbReference type="AlphaFoldDB" id="A0A109UGS8"/>
<evidence type="ECO:0000256" key="1">
    <source>
        <dbReference type="ARBA" id="ARBA00004496"/>
    </source>
</evidence>
<comment type="pathway">
    <text evidence="10">Cell wall biogenesis; peptidoglycan biosynthesis.</text>
</comment>
<dbReference type="RefSeq" id="WP_067631761.1">
    <property type="nucleotide sequence ID" value="NZ_CP013213.1"/>
</dbReference>
<evidence type="ECO:0000256" key="7">
    <source>
        <dbReference type="ARBA" id="ARBA00022960"/>
    </source>
</evidence>
<evidence type="ECO:0000256" key="3">
    <source>
        <dbReference type="ARBA" id="ARBA00022490"/>
    </source>
</evidence>
<dbReference type="GO" id="GO:0008716">
    <property type="term" value="F:D-alanine-D-alanine ligase activity"/>
    <property type="evidence" value="ECO:0007669"/>
    <property type="project" value="UniProtKB-UniRule"/>
</dbReference>
<evidence type="ECO:0000256" key="4">
    <source>
        <dbReference type="ARBA" id="ARBA00022598"/>
    </source>
</evidence>
<evidence type="ECO:0000256" key="9">
    <source>
        <dbReference type="ARBA" id="ARBA00023316"/>
    </source>
</evidence>
<reference evidence="15 16" key="1">
    <citation type="submission" date="2015-10" db="EMBL/GenBank/DDBJ databases">
        <title>Erysipelothrix larvae sp. LV19 isolated from the larval gut of the rhinoceros beetle, Trypoxylus dichotomus.</title>
        <authorList>
            <person name="Lim S."/>
            <person name="Kim B.-C."/>
        </authorList>
    </citation>
    <scope>NUCLEOTIDE SEQUENCE [LARGE SCALE GENOMIC DNA]</scope>
    <source>
        <strain evidence="15 16">LV19</strain>
    </source>
</reference>
<dbReference type="InterPro" id="IPR011761">
    <property type="entry name" value="ATP-grasp"/>
</dbReference>
<dbReference type="Gene3D" id="3.30.1490.20">
    <property type="entry name" value="ATP-grasp fold, A domain"/>
    <property type="match status" value="1"/>
</dbReference>
<dbReference type="PANTHER" id="PTHR23132:SF23">
    <property type="entry name" value="D-ALANINE--D-ALANINE LIGASE B"/>
    <property type="match status" value="1"/>
</dbReference>
<evidence type="ECO:0000256" key="5">
    <source>
        <dbReference type="ARBA" id="ARBA00022741"/>
    </source>
</evidence>
<dbReference type="GO" id="GO:0009252">
    <property type="term" value="P:peptidoglycan biosynthetic process"/>
    <property type="evidence" value="ECO:0007669"/>
    <property type="project" value="UniProtKB-UniRule"/>
</dbReference>
<dbReference type="SUPFAM" id="SSF52440">
    <property type="entry name" value="PreATP-grasp domain"/>
    <property type="match status" value="1"/>
</dbReference>
<comment type="similarity">
    <text evidence="2 10">Belongs to the D-alanine--D-alanine ligase family.</text>
</comment>
<keyword evidence="12" id="KW-0464">Manganese</keyword>
<dbReference type="Gene3D" id="3.30.470.20">
    <property type="entry name" value="ATP-grasp fold, B domain"/>
    <property type="match status" value="1"/>
</dbReference>
<dbReference type="Gene3D" id="3.40.50.20">
    <property type="match status" value="1"/>
</dbReference>
<feature type="active site" evidence="11">
    <location>
        <position position="177"/>
    </location>
</feature>
<keyword evidence="8 10" id="KW-0573">Peptidoglycan synthesis</keyword>
<feature type="domain" description="ATP-grasp" evidence="14">
    <location>
        <begin position="137"/>
        <end position="334"/>
    </location>
</feature>
<dbReference type="HAMAP" id="MF_00047">
    <property type="entry name" value="Dala_Dala_lig"/>
    <property type="match status" value="1"/>
</dbReference>
<proteinExistence type="inferred from homology"/>
<dbReference type="EMBL" id="CP013213">
    <property type="protein sequence ID" value="AMC93212.1"/>
    <property type="molecule type" value="Genomic_DNA"/>
</dbReference>
<dbReference type="InterPro" id="IPR011127">
    <property type="entry name" value="Dala_Dala_lig_N"/>
</dbReference>
<evidence type="ECO:0000313" key="15">
    <source>
        <dbReference type="EMBL" id="AMC93212.1"/>
    </source>
</evidence>
<feature type="binding site" evidence="12">
    <location>
        <position position="301"/>
    </location>
    <ligand>
        <name>Mg(2+)</name>
        <dbReference type="ChEBI" id="CHEBI:18420"/>
        <label>1</label>
    </ligand>
</feature>
<evidence type="ECO:0000256" key="10">
    <source>
        <dbReference type="HAMAP-Rule" id="MF_00047"/>
    </source>
</evidence>
<dbReference type="PANTHER" id="PTHR23132">
    <property type="entry name" value="D-ALANINE--D-ALANINE LIGASE"/>
    <property type="match status" value="1"/>
</dbReference>